<evidence type="ECO:0000313" key="3">
    <source>
        <dbReference type="Proteomes" id="UP000235661"/>
    </source>
</evidence>
<proteinExistence type="predicted"/>
<reference evidence="2 3" key="1">
    <citation type="submission" date="2017-09" db="EMBL/GenBank/DDBJ databases">
        <title>Bacterial strain isolated from the female urinary microbiota.</title>
        <authorList>
            <person name="Thomas-White K."/>
            <person name="Kumar N."/>
            <person name="Forster S."/>
            <person name="Putonti C."/>
            <person name="Lawley T."/>
            <person name="Wolfe A.J."/>
        </authorList>
    </citation>
    <scope>NUCLEOTIDE SEQUENCE [LARGE SCALE GENOMIC DNA]</scope>
    <source>
        <strain evidence="2 3">UMB0818</strain>
    </source>
</reference>
<evidence type="ECO:0000256" key="1">
    <source>
        <dbReference type="SAM" id="MobiDB-lite"/>
    </source>
</evidence>
<gene>
    <name evidence="2" type="ORF">CJ232_07675</name>
</gene>
<feature type="compositionally biased region" description="Basic residues" evidence="1">
    <location>
        <begin position="9"/>
        <end position="24"/>
    </location>
</feature>
<feature type="region of interest" description="Disordered" evidence="1">
    <location>
        <begin position="1"/>
        <end position="25"/>
    </location>
</feature>
<dbReference type="AlphaFoldDB" id="A0A2N6Q542"/>
<dbReference type="Proteomes" id="UP000235661">
    <property type="component" value="Unassembled WGS sequence"/>
</dbReference>
<sequence length="94" mass="11170">MTNFLPHQHPSRNKKHPTRHRNPKKTTTFVFNKRSVTYLRKYPITQYLVSDSGHSTKGLKRGGTTRICKTMKYNDLHLSLHSVYLSKQRLYRLK</sequence>
<organism evidence="2 3">
    <name type="scientific">Hoylesella timonensis</name>
    <dbReference type="NCBI Taxonomy" id="386414"/>
    <lineage>
        <taxon>Bacteria</taxon>
        <taxon>Pseudomonadati</taxon>
        <taxon>Bacteroidota</taxon>
        <taxon>Bacteroidia</taxon>
        <taxon>Bacteroidales</taxon>
        <taxon>Prevotellaceae</taxon>
        <taxon>Hoylesella</taxon>
    </lineage>
</organism>
<dbReference type="EMBL" id="PNGI01000015">
    <property type="protein sequence ID" value="PMC09500.1"/>
    <property type="molecule type" value="Genomic_DNA"/>
</dbReference>
<name>A0A2N6Q542_9BACT</name>
<accession>A0A2N6Q542</accession>
<evidence type="ECO:0000313" key="2">
    <source>
        <dbReference type="EMBL" id="PMC09500.1"/>
    </source>
</evidence>
<protein>
    <submittedName>
        <fullName evidence="2">Uncharacterized protein</fullName>
    </submittedName>
</protein>
<comment type="caution">
    <text evidence="2">The sequence shown here is derived from an EMBL/GenBank/DDBJ whole genome shotgun (WGS) entry which is preliminary data.</text>
</comment>